<feature type="region of interest" description="Disordered" evidence="1">
    <location>
        <begin position="51"/>
        <end position="79"/>
    </location>
</feature>
<accession>W1PWC2</accession>
<dbReference type="EMBL" id="KI392619">
    <property type="protein sequence ID" value="ERN12149.1"/>
    <property type="molecule type" value="Genomic_DNA"/>
</dbReference>
<feature type="compositionally biased region" description="Acidic residues" evidence="1">
    <location>
        <begin position="55"/>
        <end position="64"/>
    </location>
</feature>
<dbReference type="Proteomes" id="UP000017836">
    <property type="component" value="Unassembled WGS sequence"/>
</dbReference>
<proteinExistence type="predicted"/>
<protein>
    <submittedName>
        <fullName evidence="2">Uncharacterized protein</fullName>
    </submittedName>
</protein>
<evidence type="ECO:0000313" key="3">
    <source>
        <dbReference type="Proteomes" id="UP000017836"/>
    </source>
</evidence>
<dbReference type="AlphaFoldDB" id="W1PWC2"/>
<organism evidence="2 3">
    <name type="scientific">Amborella trichopoda</name>
    <dbReference type="NCBI Taxonomy" id="13333"/>
    <lineage>
        <taxon>Eukaryota</taxon>
        <taxon>Viridiplantae</taxon>
        <taxon>Streptophyta</taxon>
        <taxon>Embryophyta</taxon>
        <taxon>Tracheophyta</taxon>
        <taxon>Spermatophyta</taxon>
        <taxon>Magnoliopsida</taxon>
        <taxon>Amborellales</taxon>
        <taxon>Amborellaceae</taxon>
        <taxon>Amborella</taxon>
    </lineage>
</organism>
<feature type="non-terminal residue" evidence="2">
    <location>
        <position position="1"/>
    </location>
</feature>
<name>W1PWC2_AMBTC</name>
<sequence length="79" mass="8865">VSTIQPSTTMLAEAVTLRQKWYSNMFEMLSKFVPVDMDDIKARVEKLQCQVNDDPVQEEGEQDVVGESSRTAEDLAPST</sequence>
<dbReference type="HOGENOM" id="CLU_167812_0_0_1"/>
<evidence type="ECO:0000313" key="2">
    <source>
        <dbReference type="EMBL" id="ERN12149.1"/>
    </source>
</evidence>
<keyword evidence="3" id="KW-1185">Reference proteome</keyword>
<evidence type="ECO:0000256" key="1">
    <source>
        <dbReference type="SAM" id="MobiDB-lite"/>
    </source>
</evidence>
<dbReference type="Gramene" id="ERN12149">
    <property type="protein sequence ID" value="ERN12149"/>
    <property type="gene ID" value="AMTR_s00308p00010940"/>
</dbReference>
<reference evidence="3" key="1">
    <citation type="journal article" date="2013" name="Science">
        <title>The Amborella genome and the evolution of flowering plants.</title>
        <authorList>
            <consortium name="Amborella Genome Project"/>
        </authorList>
    </citation>
    <scope>NUCLEOTIDE SEQUENCE [LARGE SCALE GENOMIC DNA]</scope>
</reference>
<gene>
    <name evidence="2" type="ORF">AMTR_s00308p00010940</name>
</gene>